<dbReference type="InterPro" id="IPR000092">
    <property type="entry name" value="Polyprenyl_synt"/>
</dbReference>
<dbReference type="GO" id="GO:0005737">
    <property type="term" value="C:cytoplasm"/>
    <property type="evidence" value="ECO:0007669"/>
    <property type="project" value="UniProtKB-ARBA"/>
</dbReference>
<comment type="cofactor">
    <cofactor evidence="1">
        <name>Mg(2+)</name>
        <dbReference type="ChEBI" id="CHEBI:18420"/>
    </cofactor>
</comment>
<evidence type="ECO:0000256" key="1">
    <source>
        <dbReference type="ARBA" id="ARBA00001946"/>
    </source>
</evidence>
<keyword evidence="3 7" id="KW-0808">Transferase</keyword>
<dbReference type="InterPro" id="IPR053378">
    <property type="entry name" value="Prenyl_diphosphate_synthase"/>
</dbReference>
<dbReference type="SFLD" id="SFLDS00005">
    <property type="entry name" value="Isoprenoid_Synthase_Type_I"/>
    <property type="match status" value="1"/>
</dbReference>
<dbReference type="PROSITE" id="PS00723">
    <property type="entry name" value="POLYPRENYL_SYNTHASE_1"/>
    <property type="match status" value="1"/>
</dbReference>
<dbReference type="PANTHER" id="PTHR43281:SF1">
    <property type="entry name" value="FARNESYL DIPHOSPHATE SYNTHASE"/>
    <property type="match status" value="1"/>
</dbReference>
<gene>
    <name evidence="7" type="ORF">MNBD_NITROSPIRAE01-182</name>
</gene>
<dbReference type="EC" id="2.5.1.10" evidence="7"/>
<dbReference type="PANTHER" id="PTHR43281">
    <property type="entry name" value="FARNESYL DIPHOSPHATE SYNTHASE"/>
    <property type="match status" value="1"/>
</dbReference>
<keyword evidence="6" id="KW-0414">Isoprene biosynthesis</keyword>
<proteinExistence type="inferred from homology"/>
<comment type="similarity">
    <text evidence="2">Belongs to the FPP/GGPP synthase family.</text>
</comment>
<dbReference type="GO" id="GO:0008299">
    <property type="term" value="P:isoprenoid biosynthetic process"/>
    <property type="evidence" value="ECO:0007669"/>
    <property type="project" value="UniProtKB-KW"/>
</dbReference>
<evidence type="ECO:0000256" key="5">
    <source>
        <dbReference type="ARBA" id="ARBA00022842"/>
    </source>
</evidence>
<dbReference type="Pfam" id="PF00348">
    <property type="entry name" value="polyprenyl_synt"/>
    <property type="match status" value="1"/>
</dbReference>
<organism evidence="7">
    <name type="scientific">hydrothermal vent metagenome</name>
    <dbReference type="NCBI Taxonomy" id="652676"/>
    <lineage>
        <taxon>unclassified sequences</taxon>
        <taxon>metagenomes</taxon>
        <taxon>ecological metagenomes</taxon>
    </lineage>
</organism>
<sequence length="300" mass="32422">MHRSELSDYLAERRADVDRMLHSYLPGPKCEPPLIHEAMRYSLFAGGKRIRPILCLAACESVGGRRDLVLPFAAAIELIHTYSLVHDDLPAMDDDEYRRGKLTSHKMFGESTAILTGDALLTAAFTMLAEKGLASRISPKKILRVTLELGAASGSTGMVGGQLNDIEAQGQNDISLESLKRMHTHKTGVLIRASIRIGGILGGAGPKKLSQLTAFGEKVGLAFQIADDVLDVEGEAKNLGKSVGRDHSRGRATYPALMGLSLAKKEAVVLIEDALAGIKYFGPEADPIRHIAAFIIDREK</sequence>
<dbReference type="GO" id="GO:0046872">
    <property type="term" value="F:metal ion binding"/>
    <property type="evidence" value="ECO:0007669"/>
    <property type="project" value="UniProtKB-KW"/>
</dbReference>
<accession>A0A3B1D773</accession>
<dbReference type="SUPFAM" id="SSF48576">
    <property type="entry name" value="Terpenoid synthases"/>
    <property type="match status" value="1"/>
</dbReference>
<evidence type="ECO:0000256" key="2">
    <source>
        <dbReference type="ARBA" id="ARBA00006706"/>
    </source>
</evidence>
<dbReference type="PROSITE" id="PS00444">
    <property type="entry name" value="POLYPRENYL_SYNTHASE_2"/>
    <property type="match status" value="1"/>
</dbReference>
<dbReference type="CDD" id="cd00685">
    <property type="entry name" value="Trans_IPPS_HT"/>
    <property type="match status" value="1"/>
</dbReference>
<dbReference type="NCBIfam" id="NF045485">
    <property type="entry name" value="FPPsyn"/>
    <property type="match status" value="1"/>
</dbReference>
<dbReference type="InterPro" id="IPR008949">
    <property type="entry name" value="Isoprenoid_synthase_dom_sf"/>
</dbReference>
<dbReference type="SFLD" id="SFLDG01017">
    <property type="entry name" value="Polyprenyl_Transferase_Like"/>
    <property type="match status" value="1"/>
</dbReference>
<evidence type="ECO:0000313" key="7">
    <source>
        <dbReference type="EMBL" id="VAX30760.1"/>
    </source>
</evidence>
<evidence type="ECO:0000256" key="6">
    <source>
        <dbReference type="ARBA" id="ARBA00023229"/>
    </source>
</evidence>
<dbReference type="GO" id="GO:0004337">
    <property type="term" value="F:(2E,6E)-farnesyl diphosphate synthase activity"/>
    <property type="evidence" value="ECO:0007669"/>
    <property type="project" value="UniProtKB-EC"/>
</dbReference>
<evidence type="ECO:0000256" key="3">
    <source>
        <dbReference type="ARBA" id="ARBA00022679"/>
    </source>
</evidence>
<keyword evidence="4" id="KW-0479">Metal-binding</keyword>
<protein>
    <submittedName>
        <fullName evidence="7">(2E,6E)-farnesyl diphosphate synthase</fullName>
        <ecNumber evidence="7">2.5.1.10</ecNumber>
    </submittedName>
</protein>
<dbReference type="FunFam" id="1.10.600.10:FF:000001">
    <property type="entry name" value="Geranylgeranyl diphosphate synthase"/>
    <property type="match status" value="1"/>
</dbReference>
<dbReference type="AlphaFoldDB" id="A0A3B1D773"/>
<dbReference type="EMBL" id="UOGF01000064">
    <property type="protein sequence ID" value="VAX30760.1"/>
    <property type="molecule type" value="Genomic_DNA"/>
</dbReference>
<dbReference type="Gene3D" id="1.10.600.10">
    <property type="entry name" value="Farnesyl Diphosphate Synthase"/>
    <property type="match status" value="1"/>
</dbReference>
<dbReference type="InterPro" id="IPR033749">
    <property type="entry name" value="Polyprenyl_synt_CS"/>
</dbReference>
<evidence type="ECO:0000256" key="4">
    <source>
        <dbReference type="ARBA" id="ARBA00022723"/>
    </source>
</evidence>
<name>A0A3B1D773_9ZZZZ</name>
<reference evidence="7" key="1">
    <citation type="submission" date="2018-06" db="EMBL/GenBank/DDBJ databases">
        <authorList>
            <person name="Zhirakovskaya E."/>
        </authorList>
    </citation>
    <scope>NUCLEOTIDE SEQUENCE</scope>
</reference>
<keyword evidence="5" id="KW-0460">Magnesium</keyword>